<dbReference type="Gene3D" id="3.60.21.10">
    <property type="match status" value="1"/>
</dbReference>
<feature type="transmembrane region" description="Helical" evidence="1">
    <location>
        <begin position="46"/>
        <end position="67"/>
    </location>
</feature>
<dbReference type="InterPro" id="IPR029052">
    <property type="entry name" value="Metallo-depent_PP-like"/>
</dbReference>
<keyword evidence="1" id="KW-1133">Transmembrane helix</keyword>
<dbReference type="OrthoDB" id="1930084at2759"/>
<reference evidence="2 3" key="1">
    <citation type="submission" date="2020-10" db="EMBL/GenBank/DDBJ databases">
        <title>The Coptis chinensis genome and diversification of protoberbering-type alkaloids.</title>
        <authorList>
            <person name="Wang B."/>
            <person name="Shu S."/>
            <person name="Song C."/>
            <person name="Liu Y."/>
        </authorList>
    </citation>
    <scope>NUCLEOTIDE SEQUENCE [LARGE SCALE GENOMIC DNA]</scope>
    <source>
        <strain evidence="2">HL-2020</strain>
        <tissue evidence="2">Leaf</tissue>
    </source>
</reference>
<dbReference type="GO" id="GO:0004722">
    <property type="term" value="F:protein serine/threonine phosphatase activity"/>
    <property type="evidence" value="ECO:0007669"/>
    <property type="project" value="InterPro"/>
</dbReference>
<dbReference type="SUPFAM" id="SSF56300">
    <property type="entry name" value="Metallo-dependent phosphatases"/>
    <property type="match status" value="1"/>
</dbReference>
<dbReference type="EMBL" id="JADFTS010000004">
    <property type="protein sequence ID" value="KAF9607766.1"/>
    <property type="molecule type" value="Genomic_DNA"/>
</dbReference>
<sequence>MSELDRQIEQLKRCEPLKESEVKALCLKAMEILVEESNVQRVDAPVTVRFFIFIFMDLLTHLGLIMFKNIGPDPFPIKAYYFALAILEKKKELKEGTFDVV</sequence>
<name>A0A835M200_9MAGN</name>
<dbReference type="AlphaFoldDB" id="A0A835M200"/>
<keyword evidence="1" id="KW-0472">Membrane</keyword>
<proteinExistence type="predicted"/>
<dbReference type="Proteomes" id="UP000631114">
    <property type="component" value="Unassembled WGS sequence"/>
</dbReference>
<protein>
    <submittedName>
        <fullName evidence="2">Uncharacterized protein</fullName>
    </submittedName>
</protein>
<evidence type="ECO:0000313" key="3">
    <source>
        <dbReference type="Proteomes" id="UP000631114"/>
    </source>
</evidence>
<evidence type="ECO:0000313" key="2">
    <source>
        <dbReference type="EMBL" id="KAF9607766.1"/>
    </source>
</evidence>
<dbReference type="PANTHER" id="PTHR45619">
    <property type="entry name" value="SERINE/THREONINE-PROTEIN PHOSPHATASE PP2A-RELATED"/>
    <property type="match status" value="1"/>
</dbReference>
<keyword evidence="1" id="KW-0812">Transmembrane</keyword>
<keyword evidence="3" id="KW-1185">Reference proteome</keyword>
<evidence type="ECO:0000256" key="1">
    <source>
        <dbReference type="SAM" id="Phobius"/>
    </source>
</evidence>
<comment type="caution">
    <text evidence="2">The sequence shown here is derived from an EMBL/GenBank/DDBJ whole genome shotgun (WGS) entry which is preliminary data.</text>
</comment>
<dbReference type="InterPro" id="IPR047129">
    <property type="entry name" value="PPA2-like"/>
</dbReference>
<organism evidence="2 3">
    <name type="scientific">Coptis chinensis</name>
    <dbReference type="NCBI Taxonomy" id="261450"/>
    <lineage>
        <taxon>Eukaryota</taxon>
        <taxon>Viridiplantae</taxon>
        <taxon>Streptophyta</taxon>
        <taxon>Embryophyta</taxon>
        <taxon>Tracheophyta</taxon>
        <taxon>Spermatophyta</taxon>
        <taxon>Magnoliopsida</taxon>
        <taxon>Ranunculales</taxon>
        <taxon>Ranunculaceae</taxon>
        <taxon>Coptidoideae</taxon>
        <taxon>Coptis</taxon>
    </lineage>
</organism>
<accession>A0A835M200</accession>
<gene>
    <name evidence="2" type="ORF">IFM89_000113</name>
</gene>